<evidence type="ECO:0000313" key="3">
    <source>
        <dbReference type="Proteomes" id="UP000499080"/>
    </source>
</evidence>
<gene>
    <name evidence="2" type="ORF">AVEN_135970_1</name>
</gene>
<sequence>MIFRATDPHTQNRTPFLTPVPVTSEENMRRPEVEPGSTAWRAAMLTVIPQTLLPHTQRIFSGVRSRTWTPPVPKPIPYNLETVVRVLNLNKIKHIL</sequence>
<name>A0A4Y2JUB8_ARAVE</name>
<dbReference type="EMBL" id="BGPR01003893">
    <property type="protein sequence ID" value="GBM93640.1"/>
    <property type="molecule type" value="Genomic_DNA"/>
</dbReference>
<proteinExistence type="predicted"/>
<dbReference type="Proteomes" id="UP000499080">
    <property type="component" value="Unassembled WGS sequence"/>
</dbReference>
<keyword evidence="3" id="KW-1185">Reference proteome</keyword>
<evidence type="ECO:0000313" key="2">
    <source>
        <dbReference type="EMBL" id="GBM93640.1"/>
    </source>
</evidence>
<evidence type="ECO:0000256" key="1">
    <source>
        <dbReference type="SAM" id="MobiDB-lite"/>
    </source>
</evidence>
<organism evidence="2 3">
    <name type="scientific">Araneus ventricosus</name>
    <name type="common">Orbweaver spider</name>
    <name type="synonym">Epeira ventricosa</name>
    <dbReference type="NCBI Taxonomy" id="182803"/>
    <lineage>
        <taxon>Eukaryota</taxon>
        <taxon>Metazoa</taxon>
        <taxon>Ecdysozoa</taxon>
        <taxon>Arthropoda</taxon>
        <taxon>Chelicerata</taxon>
        <taxon>Arachnida</taxon>
        <taxon>Araneae</taxon>
        <taxon>Araneomorphae</taxon>
        <taxon>Entelegynae</taxon>
        <taxon>Araneoidea</taxon>
        <taxon>Araneidae</taxon>
        <taxon>Araneus</taxon>
    </lineage>
</organism>
<dbReference type="AlphaFoldDB" id="A0A4Y2JUB8"/>
<comment type="caution">
    <text evidence="2">The sequence shown here is derived from an EMBL/GenBank/DDBJ whole genome shotgun (WGS) entry which is preliminary data.</text>
</comment>
<accession>A0A4Y2JUB8</accession>
<protein>
    <submittedName>
        <fullName evidence="2">Uncharacterized protein</fullName>
    </submittedName>
</protein>
<feature type="region of interest" description="Disordered" evidence="1">
    <location>
        <begin position="1"/>
        <end position="32"/>
    </location>
</feature>
<reference evidence="2 3" key="1">
    <citation type="journal article" date="2019" name="Sci. Rep.">
        <title>Orb-weaving spider Araneus ventricosus genome elucidates the spidroin gene catalogue.</title>
        <authorList>
            <person name="Kono N."/>
            <person name="Nakamura H."/>
            <person name="Ohtoshi R."/>
            <person name="Moran D.A.P."/>
            <person name="Shinohara A."/>
            <person name="Yoshida Y."/>
            <person name="Fujiwara M."/>
            <person name="Mori M."/>
            <person name="Tomita M."/>
            <person name="Arakawa K."/>
        </authorList>
    </citation>
    <scope>NUCLEOTIDE SEQUENCE [LARGE SCALE GENOMIC DNA]</scope>
</reference>